<feature type="compositionally biased region" description="Low complexity" evidence="12">
    <location>
        <begin position="801"/>
        <end position="814"/>
    </location>
</feature>
<organism evidence="15 16">
    <name type="scientific">Fistulifera solaris</name>
    <name type="common">Oleaginous diatom</name>
    <dbReference type="NCBI Taxonomy" id="1519565"/>
    <lineage>
        <taxon>Eukaryota</taxon>
        <taxon>Sar</taxon>
        <taxon>Stramenopiles</taxon>
        <taxon>Ochrophyta</taxon>
        <taxon>Bacillariophyta</taxon>
        <taxon>Bacillariophyceae</taxon>
        <taxon>Bacillariophycidae</taxon>
        <taxon>Naviculales</taxon>
        <taxon>Naviculaceae</taxon>
        <taxon>Fistulifera</taxon>
    </lineage>
</organism>
<evidence type="ECO:0000259" key="14">
    <source>
        <dbReference type="PROSITE" id="PS51217"/>
    </source>
</evidence>
<comment type="caution">
    <text evidence="15">The sequence shown here is derived from an EMBL/GenBank/DDBJ whole genome shotgun (WGS) entry which is preliminary data.</text>
</comment>
<dbReference type="InterPro" id="IPR014016">
    <property type="entry name" value="UvrD-like_ATP-bd"/>
</dbReference>
<feature type="domain" description="UvrD-like helicase ATP-binding" evidence="13">
    <location>
        <begin position="1"/>
        <end position="280"/>
    </location>
</feature>
<evidence type="ECO:0000256" key="9">
    <source>
        <dbReference type="ARBA" id="ARBA00034808"/>
    </source>
</evidence>
<proteinExistence type="inferred from homology"/>
<dbReference type="PANTHER" id="PTHR11070">
    <property type="entry name" value="UVRD / RECB / PCRA DNA HELICASE FAMILY MEMBER"/>
    <property type="match status" value="1"/>
</dbReference>
<keyword evidence="5 11" id="KW-0067">ATP-binding</keyword>
<dbReference type="GO" id="GO:0005634">
    <property type="term" value="C:nucleus"/>
    <property type="evidence" value="ECO:0007669"/>
    <property type="project" value="TreeGrafter"/>
</dbReference>
<dbReference type="InterPro" id="IPR013986">
    <property type="entry name" value="DExx_box_DNA_helicase_dom_sf"/>
</dbReference>
<dbReference type="Gene3D" id="3.40.50.300">
    <property type="entry name" value="P-loop containing nucleotide triphosphate hydrolases"/>
    <property type="match status" value="2"/>
</dbReference>
<dbReference type="InParanoid" id="A0A1Z5KIE4"/>
<evidence type="ECO:0000313" key="15">
    <source>
        <dbReference type="EMBL" id="GAX26006.1"/>
    </source>
</evidence>
<keyword evidence="3 11" id="KW-0378">Hydrolase</keyword>
<comment type="catalytic activity">
    <reaction evidence="8">
        <text>Couples ATP hydrolysis with the unwinding of duplex DNA by translocating in the 3'-5' direction.</text>
        <dbReference type="EC" id="5.6.2.4"/>
    </reaction>
</comment>
<feature type="compositionally biased region" description="Basic and acidic residues" evidence="12">
    <location>
        <begin position="298"/>
        <end position="312"/>
    </location>
</feature>
<dbReference type="Pfam" id="PF00580">
    <property type="entry name" value="UvrD-helicase"/>
    <property type="match status" value="1"/>
</dbReference>
<dbReference type="EMBL" id="BDSP01000235">
    <property type="protein sequence ID" value="GAX26006.1"/>
    <property type="molecule type" value="Genomic_DNA"/>
</dbReference>
<feature type="region of interest" description="Disordered" evidence="12">
    <location>
        <begin position="298"/>
        <end position="321"/>
    </location>
</feature>
<reference evidence="15 16" key="1">
    <citation type="journal article" date="2015" name="Plant Cell">
        <title>Oil accumulation by the oleaginous diatom Fistulifera solaris as revealed by the genome and transcriptome.</title>
        <authorList>
            <person name="Tanaka T."/>
            <person name="Maeda Y."/>
            <person name="Veluchamy A."/>
            <person name="Tanaka M."/>
            <person name="Abida H."/>
            <person name="Marechal E."/>
            <person name="Bowler C."/>
            <person name="Muto M."/>
            <person name="Sunaga Y."/>
            <person name="Tanaka M."/>
            <person name="Yoshino T."/>
            <person name="Taniguchi T."/>
            <person name="Fukuda Y."/>
            <person name="Nemoto M."/>
            <person name="Matsumoto M."/>
            <person name="Wong P.S."/>
            <person name="Aburatani S."/>
            <person name="Fujibuchi W."/>
        </authorList>
    </citation>
    <scope>NUCLEOTIDE SEQUENCE [LARGE SCALE GENOMIC DNA]</scope>
    <source>
        <strain evidence="15 16">JPCC DA0580</strain>
    </source>
</reference>
<keyword evidence="6" id="KW-0238">DNA-binding</keyword>
<feature type="region of interest" description="Disordered" evidence="12">
    <location>
        <begin position="856"/>
        <end position="939"/>
    </location>
</feature>
<evidence type="ECO:0000256" key="11">
    <source>
        <dbReference type="PROSITE-ProRule" id="PRU00560"/>
    </source>
</evidence>
<dbReference type="GO" id="GO:0043138">
    <property type="term" value="F:3'-5' DNA helicase activity"/>
    <property type="evidence" value="ECO:0007669"/>
    <property type="project" value="UniProtKB-EC"/>
</dbReference>
<evidence type="ECO:0000256" key="8">
    <source>
        <dbReference type="ARBA" id="ARBA00034617"/>
    </source>
</evidence>
<evidence type="ECO:0000256" key="5">
    <source>
        <dbReference type="ARBA" id="ARBA00022840"/>
    </source>
</evidence>
<dbReference type="PROSITE" id="PS51198">
    <property type="entry name" value="UVRD_HELICASE_ATP_BIND"/>
    <property type="match status" value="1"/>
</dbReference>
<evidence type="ECO:0000259" key="13">
    <source>
        <dbReference type="PROSITE" id="PS51198"/>
    </source>
</evidence>
<feature type="compositionally biased region" description="Polar residues" evidence="12">
    <location>
        <begin position="889"/>
        <end position="913"/>
    </location>
</feature>
<evidence type="ECO:0000256" key="3">
    <source>
        <dbReference type="ARBA" id="ARBA00022801"/>
    </source>
</evidence>
<feature type="compositionally biased region" description="Polar residues" evidence="12">
    <location>
        <begin position="856"/>
        <end position="880"/>
    </location>
</feature>
<feature type="compositionally biased region" description="Basic and acidic residues" evidence="12">
    <location>
        <begin position="815"/>
        <end position="828"/>
    </location>
</feature>
<accession>A0A1Z5KIE4</accession>
<dbReference type="CDD" id="cd17932">
    <property type="entry name" value="DEXQc_UvrD"/>
    <property type="match status" value="1"/>
</dbReference>
<dbReference type="GO" id="GO:0005524">
    <property type="term" value="F:ATP binding"/>
    <property type="evidence" value="ECO:0007669"/>
    <property type="project" value="UniProtKB-UniRule"/>
</dbReference>
<evidence type="ECO:0000313" key="16">
    <source>
        <dbReference type="Proteomes" id="UP000198406"/>
    </source>
</evidence>
<dbReference type="PANTHER" id="PTHR11070:SF2">
    <property type="entry name" value="ATP-DEPENDENT DNA HELICASE SRS2"/>
    <property type="match status" value="1"/>
</dbReference>
<dbReference type="Pfam" id="PF13361">
    <property type="entry name" value="UvrD_C"/>
    <property type="match status" value="1"/>
</dbReference>
<evidence type="ECO:0000256" key="7">
    <source>
        <dbReference type="ARBA" id="ARBA00023235"/>
    </source>
</evidence>
<dbReference type="Gene3D" id="1.10.10.160">
    <property type="match status" value="1"/>
</dbReference>
<dbReference type="GO" id="GO:0003677">
    <property type="term" value="F:DNA binding"/>
    <property type="evidence" value="ECO:0007669"/>
    <property type="project" value="UniProtKB-KW"/>
</dbReference>
<keyword evidence="2 11" id="KW-0547">Nucleotide-binding</keyword>
<dbReference type="InterPro" id="IPR027417">
    <property type="entry name" value="P-loop_NTPase"/>
</dbReference>
<keyword evidence="16" id="KW-1185">Reference proteome</keyword>
<dbReference type="GO" id="GO:0016887">
    <property type="term" value="F:ATP hydrolysis activity"/>
    <property type="evidence" value="ECO:0007669"/>
    <property type="project" value="RHEA"/>
</dbReference>
<dbReference type="PROSITE" id="PS51217">
    <property type="entry name" value="UVRD_HELICASE_CTER"/>
    <property type="match status" value="1"/>
</dbReference>
<dbReference type="Proteomes" id="UP000198406">
    <property type="component" value="Unassembled WGS sequence"/>
</dbReference>
<evidence type="ECO:0000256" key="4">
    <source>
        <dbReference type="ARBA" id="ARBA00022806"/>
    </source>
</evidence>
<feature type="domain" description="UvrD-like helicase C-terminal" evidence="14">
    <location>
        <begin position="281"/>
        <end position="609"/>
    </location>
</feature>
<dbReference type="AlphaFoldDB" id="A0A1Z5KIE4"/>
<feature type="compositionally biased region" description="Basic and acidic residues" evidence="12">
    <location>
        <begin position="699"/>
        <end position="712"/>
    </location>
</feature>
<evidence type="ECO:0000256" key="6">
    <source>
        <dbReference type="ARBA" id="ARBA00023125"/>
    </source>
</evidence>
<dbReference type="SUPFAM" id="SSF52540">
    <property type="entry name" value="P-loop containing nucleoside triphosphate hydrolases"/>
    <property type="match status" value="1"/>
</dbReference>
<feature type="region of interest" description="Disordered" evidence="12">
    <location>
        <begin position="699"/>
        <end position="844"/>
    </location>
</feature>
<feature type="compositionally biased region" description="Polar residues" evidence="12">
    <location>
        <begin position="737"/>
        <end position="755"/>
    </location>
</feature>
<dbReference type="GO" id="GO:0000725">
    <property type="term" value="P:recombinational repair"/>
    <property type="evidence" value="ECO:0007669"/>
    <property type="project" value="TreeGrafter"/>
</dbReference>
<sequence length="1005" mass="111754">MQKRVEALLREQDALHQDPYGDMDPLIQTEDFTGDPSYTPSAPPRDLHRVSLGTFHSICSKILRWNGALLSGLPSVAFDMQYSQNATQLDQNFAIIDQSDQVRIIRELMNAKKGDISEEIKPLVILTAIAQIKQQLAQGENPFASGGRNKDKPPSFVSKLALEFYPKYREELLATNCLDFDDLIYMTRELLMEYPDIRAQLHQRWSHILVDEFQDTSRIQMDLVKLLTSGSLLVVGDADQSIYSWRGAHASSLMDFEEELEGHPSGKMKTVYLMENYRSTSNIVKAAQKVISSSQESKLKSAADKIRQEMKPKRGSGPSPRVVACADAKAEADFVVDHIKERLGSGDYDSTKDVALIYRTNAQSRALEEACVKASLPYVIFGSATSFYKRQEIKDTLCFLRWINNGYDKSSMLRAMVTPKRGIGDAALSEFDAFCSESQLQWKDVSSDPGPSPLDVLLSLSGPTKFDEKMSFDPTGILSSRSLKPLSAFSQQIRLICDEARQKPVEKLLATIESELKLFEHFDKISKSKSEFLERKANFEELQNAARKHTDEGPALGKPNGEANDGELSTPLGNFLDDVALVTDVLDAAKDGDNDSFVVKLMTIHSSKGMEFDTVFLVGNEDGTLPTAQAILEGEGSVQLEEEKRLCYVAMTRAKTELLMTWRKEVPIFTKEGIRTVKKTRSRFLDVLVKKAGKDSEVVKGEKGERNHEKKATGTSHVFKKKSSASDPLTLSEGRRQYSTFQSAQSRSRQALDSSQRSRKSLYDFDSRLPSRSPASSEPSVARKTSHSVTATLPSEDQFRSNQSAPAAKSSAASFKRDRSLYDFDTRLPPRNPPNHKPSTVRKPLYNVTATLPSTDQFSAYRSEPKSSAMSPGQPSTMKAASSPLPTRPTLTQKRTTIKSNESGRSPQRNNELNKNEAMTADAEATSRPSPPVSKAYEKVTKSQTMDSTWFYPVGSVVRHKTFGRGVVVQPGQSAEEKLNVFVHFDNGVKKDFCATGNEISLSLS</sequence>
<keyword evidence="7" id="KW-0413">Isomerase</keyword>
<evidence type="ECO:0000256" key="10">
    <source>
        <dbReference type="ARBA" id="ARBA00048988"/>
    </source>
</evidence>
<evidence type="ECO:0000256" key="1">
    <source>
        <dbReference type="ARBA" id="ARBA00009922"/>
    </source>
</evidence>
<protein>
    <recommendedName>
        <fullName evidence="9">DNA 3'-5' helicase</fullName>
        <ecNumber evidence="9">5.6.2.4</ecNumber>
    </recommendedName>
</protein>
<dbReference type="Gene3D" id="1.10.486.10">
    <property type="entry name" value="PCRA, domain 4"/>
    <property type="match status" value="1"/>
</dbReference>
<dbReference type="OrthoDB" id="45462at2759"/>
<keyword evidence="4 11" id="KW-0347">Helicase</keyword>
<evidence type="ECO:0000256" key="12">
    <source>
        <dbReference type="SAM" id="MobiDB-lite"/>
    </source>
</evidence>
<comment type="similarity">
    <text evidence="1">Belongs to the helicase family. UvrD subfamily.</text>
</comment>
<feature type="region of interest" description="Disordered" evidence="12">
    <location>
        <begin position="546"/>
        <end position="568"/>
    </location>
</feature>
<evidence type="ECO:0000256" key="2">
    <source>
        <dbReference type="ARBA" id="ARBA00022741"/>
    </source>
</evidence>
<dbReference type="InterPro" id="IPR000212">
    <property type="entry name" value="DNA_helicase_UvrD/REP"/>
</dbReference>
<comment type="catalytic activity">
    <reaction evidence="10">
        <text>ATP + H2O = ADP + phosphate + H(+)</text>
        <dbReference type="Rhea" id="RHEA:13065"/>
        <dbReference type="ChEBI" id="CHEBI:15377"/>
        <dbReference type="ChEBI" id="CHEBI:15378"/>
        <dbReference type="ChEBI" id="CHEBI:30616"/>
        <dbReference type="ChEBI" id="CHEBI:43474"/>
        <dbReference type="ChEBI" id="CHEBI:456216"/>
        <dbReference type="EC" id="5.6.2.4"/>
    </reaction>
</comment>
<name>A0A1Z5KIE4_FISSO</name>
<dbReference type="InterPro" id="IPR014017">
    <property type="entry name" value="DNA_helicase_UvrD-like_C"/>
</dbReference>
<gene>
    <name evidence="15" type="ORF">FisN_4Hh499</name>
</gene>
<dbReference type="EC" id="5.6.2.4" evidence="9"/>
<comment type="caution">
    <text evidence="11">Lacks conserved residue(s) required for the propagation of feature annotation.</text>
</comment>